<dbReference type="OrthoDB" id="5178168at2"/>
<dbReference type="EMBL" id="FQVU01000002">
    <property type="protein sequence ID" value="SHG30312.1"/>
    <property type="molecule type" value="Genomic_DNA"/>
</dbReference>
<organism evidence="3 4">
    <name type="scientific">Jatrophihabitans endophyticus</name>
    <dbReference type="NCBI Taxonomy" id="1206085"/>
    <lineage>
        <taxon>Bacteria</taxon>
        <taxon>Bacillati</taxon>
        <taxon>Actinomycetota</taxon>
        <taxon>Actinomycetes</taxon>
        <taxon>Jatrophihabitantales</taxon>
        <taxon>Jatrophihabitantaceae</taxon>
        <taxon>Jatrophihabitans</taxon>
    </lineage>
</organism>
<feature type="region of interest" description="Disordered" evidence="1">
    <location>
        <begin position="503"/>
        <end position="535"/>
    </location>
</feature>
<proteinExistence type="predicted"/>
<feature type="transmembrane region" description="Helical" evidence="2">
    <location>
        <begin position="98"/>
        <end position="121"/>
    </location>
</feature>
<evidence type="ECO:0008006" key="5">
    <source>
        <dbReference type="Google" id="ProtNLM"/>
    </source>
</evidence>
<keyword evidence="2" id="KW-0812">Transmembrane</keyword>
<reference evidence="3 4" key="1">
    <citation type="submission" date="2016-11" db="EMBL/GenBank/DDBJ databases">
        <authorList>
            <person name="Jaros S."/>
            <person name="Januszkiewicz K."/>
            <person name="Wedrychowicz H."/>
        </authorList>
    </citation>
    <scope>NUCLEOTIDE SEQUENCE [LARGE SCALE GENOMIC DNA]</scope>
    <source>
        <strain evidence="3 4">DSM 45627</strain>
    </source>
</reference>
<keyword evidence="2" id="KW-1133">Transmembrane helix</keyword>
<accession>A0A1M5IPS2</accession>
<feature type="transmembrane region" description="Helical" evidence="2">
    <location>
        <begin position="31"/>
        <end position="52"/>
    </location>
</feature>
<feature type="transmembrane region" description="Helical" evidence="2">
    <location>
        <begin position="261"/>
        <end position="278"/>
    </location>
</feature>
<dbReference type="AlphaFoldDB" id="A0A1M5IPS2"/>
<feature type="transmembrane region" description="Helical" evidence="2">
    <location>
        <begin position="308"/>
        <end position="326"/>
    </location>
</feature>
<feature type="region of interest" description="Disordered" evidence="1">
    <location>
        <begin position="1"/>
        <end position="22"/>
    </location>
</feature>
<feature type="compositionally biased region" description="Low complexity" evidence="1">
    <location>
        <begin position="1"/>
        <end position="19"/>
    </location>
</feature>
<evidence type="ECO:0000256" key="2">
    <source>
        <dbReference type="SAM" id="Phobius"/>
    </source>
</evidence>
<evidence type="ECO:0000313" key="3">
    <source>
        <dbReference type="EMBL" id="SHG30312.1"/>
    </source>
</evidence>
<sequence length="550" mass="58503">MSATVTAEASAPTTPSSAVDRPVARRRLTRGSLAAALPTVVTALNAVAFFLVRPDVNDLWAARARAAAVHDGVGLTYWFGWFGGGSTPGTYSVVTPPLAALVGTELLCALAAVAVAAIGTLAVRRTRYPLAGAWAVACAAVANLWSGRVPFLLGAALAIGAVIALRRRNRSLTVALTLASMLASPVSGAFLVIGLSGTFLTTRTRAWRPIIAWAVGATLVALVAVAVVFGTPGPEPFSAWLALELLVLLALLWSATPPDHVRTTILWSAAAIVVLWAVPNGMGSNFARFVWFCLPVVVLATTRRPVRIAALLVAPALIAGASGTVADLRNSARPVSSVEYYRPLADRLDQIGDLSNYRVEVVNHGAHAGYDALLDHAMLARGWETQQDSALNQSLKQDPLAPITYKLWLDNNAVGYVALPAASVGPYPEYDLVRSRTPRYLRLVWRSPDWKLYRVGNPTPIVGAPARIVRHTQSTMSVSVPCACRIAVRVRYSKFLQASLVPATGSGRRPTTSRPEVVARIGDDGSDWTTMTTPRAGTYELSGSLRGLLR</sequence>
<evidence type="ECO:0000313" key="4">
    <source>
        <dbReference type="Proteomes" id="UP000186132"/>
    </source>
</evidence>
<evidence type="ECO:0000256" key="1">
    <source>
        <dbReference type="SAM" id="MobiDB-lite"/>
    </source>
</evidence>
<feature type="transmembrane region" description="Helical" evidence="2">
    <location>
        <begin position="174"/>
        <end position="198"/>
    </location>
</feature>
<dbReference type="Proteomes" id="UP000186132">
    <property type="component" value="Unassembled WGS sequence"/>
</dbReference>
<protein>
    <recommendedName>
        <fullName evidence="5">Arabinofuranosyltransferase</fullName>
    </recommendedName>
</protein>
<keyword evidence="4" id="KW-1185">Reference proteome</keyword>
<gene>
    <name evidence="3" type="ORF">SAMN05443575_1966</name>
</gene>
<dbReference type="RefSeq" id="WP_073389158.1">
    <property type="nucleotide sequence ID" value="NZ_FQVU01000002.1"/>
</dbReference>
<dbReference type="STRING" id="1206085.SAMN05443575_1966"/>
<feature type="transmembrane region" description="Helical" evidence="2">
    <location>
        <begin position="237"/>
        <end position="255"/>
    </location>
</feature>
<keyword evidence="2" id="KW-0472">Membrane</keyword>
<feature type="transmembrane region" description="Helical" evidence="2">
    <location>
        <begin position="151"/>
        <end position="167"/>
    </location>
</feature>
<name>A0A1M5IPS2_9ACTN</name>
<feature type="transmembrane region" description="Helical" evidence="2">
    <location>
        <begin position="210"/>
        <end position="230"/>
    </location>
</feature>